<reference evidence="4" key="1">
    <citation type="submission" date="2016-06" db="UniProtKB">
        <authorList>
            <consortium name="WormBaseParasite"/>
        </authorList>
    </citation>
    <scope>IDENTIFICATION</scope>
</reference>
<evidence type="ECO:0000313" key="2">
    <source>
        <dbReference type="EMBL" id="VDN39777.1"/>
    </source>
</evidence>
<evidence type="ECO:0000256" key="1">
    <source>
        <dbReference type="SAM" id="Phobius"/>
    </source>
</evidence>
<dbReference type="OrthoDB" id="5790572at2759"/>
<dbReference type="EMBL" id="UYRT01094716">
    <property type="protein sequence ID" value="VDN39777.1"/>
    <property type="molecule type" value="Genomic_DNA"/>
</dbReference>
<feature type="transmembrane region" description="Helical" evidence="1">
    <location>
        <begin position="12"/>
        <end position="34"/>
    </location>
</feature>
<sequence>MCKTENARIVRNAVYTMLAIVTSHLLCSSLHLILTVMEQSKSSLLVFVRLFFLCPSLDQAFIELNEARTFLFFWFCMCSERFWHVPMMEDDENLASPLHTVLGDTISLLYMLTSATRIAVYSKFNPTFRQHLYNLVSDYCPAGQTSARLRDSYSQRIVPSKSPTL</sequence>
<proteinExistence type="predicted"/>
<evidence type="ECO:0000313" key="4">
    <source>
        <dbReference type="WBParaSite" id="GPUH_0002231501-mRNA-1"/>
    </source>
</evidence>
<organism evidence="4">
    <name type="scientific">Gongylonema pulchrum</name>
    <dbReference type="NCBI Taxonomy" id="637853"/>
    <lineage>
        <taxon>Eukaryota</taxon>
        <taxon>Metazoa</taxon>
        <taxon>Ecdysozoa</taxon>
        <taxon>Nematoda</taxon>
        <taxon>Chromadorea</taxon>
        <taxon>Rhabditida</taxon>
        <taxon>Spirurina</taxon>
        <taxon>Spiruromorpha</taxon>
        <taxon>Spiruroidea</taxon>
        <taxon>Gongylonematidae</taxon>
        <taxon>Gongylonema</taxon>
    </lineage>
</organism>
<dbReference type="Proteomes" id="UP000271098">
    <property type="component" value="Unassembled WGS sequence"/>
</dbReference>
<reference evidence="2 3" key="2">
    <citation type="submission" date="2018-11" db="EMBL/GenBank/DDBJ databases">
        <authorList>
            <consortium name="Pathogen Informatics"/>
        </authorList>
    </citation>
    <scope>NUCLEOTIDE SEQUENCE [LARGE SCALE GENOMIC DNA]</scope>
</reference>
<gene>
    <name evidence="2" type="ORF">GPUH_LOCUS22288</name>
</gene>
<accession>A0A183EMU7</accession>
<name>A0A183EMU7_9BILA</name>
<evidence type="ECO:0000313" key="3">
    <source>
        <dbReference type="Proteomes" id="UP000271098"/>
    </source>
</evidence>
<keyword evidence="1" id="KW-0472">Membrane</keyword>
<dbReference type="AlphaFoldDB" id="A0A183EMU7"/>
<keyword evidence="3" id="KW-1185">Reference proteome</keyword>
<keyword evidence="1" id="KW-0812">Transmembrane</keyword>
<protein>
    <submittedName>
        <fullName evidence="4">Secreted protein</fullName>
    </submittedName>
</protein>
<dbReference type="PANTHER" id="PTHR46709">
    <property type="entry name" value="PROTEIN CBG23488-RELATED"/>
    <property type="match status" value="1"/>
</dbReference>
<keyword evidence="1" id="KW-1133">Transmembrane helix</keyword>
<dbReference type="WBParaSite" id="GPUH_0002231501-mRNA-1">
    <property type="protein sequence ID" value="GPUH_0002231501-mRNA-1"/>
    <property type="gene ID" value="GPUH_0002231501"/>
</dbReference>